<sequence length="86" mass="9986">MSHGIHFLVHLSRTGTRSELGYKALANNWTPNDIRQRMSVQLRESYQFVRARSTLTFFYRDNRSPGEFQRVSSLLLSHTSRPTCIG</sequence>
<proteinExistence type="predicted"/>
<protein>
    <submittedName>
        <fullName evidence="1">Uncharacterized protein</fullName>
    </submittedName>
</protein>
<reference evidence="1" key="1">
    <citation type="submission" date="2009-10" db="EMBL/GenBank/DDBJ databases">
        <title>Diversity of trophic interactions inside an arsenic-rich microbial ecosystem.</title>
        <authorList>
            <person name="Bertin P.N."/>
            <person name="Heinrich-Salmeron A."/>
            <person name="Pelletier E."/>
            <person name="Goulhen-Chollet F."/>
            <person name="Arsene-Ploetze F."/>
            <person name="Gallien S."/>
            <person name="Calteau A."/>
            <person name="Vallenet D."/>
            <person name="Casiot C."/>
            <person name="Chane-Woon-Ming B."/>
            <person name="Giloteaux L."/>
            <person name="Barakat M."/>
            <person name="Bonnefoy V."/>
            <person name="Bruneel O."/>
            <person name="Chandler M."/>
            <person name="Cleiss J."/>
            <person name="Duran R."/>
            <person name="Elbaz-Poulichet F."/>
            <person name="Fonknechten N."/>
            <person name="Lauga B."/>
            <person name="Mornico D."/>
            <person name="Ortet P."/>
            <person name="Schaeffer C."/>
            <person name="Siguier P."/>
            <person name="Alexander Thil Smith A."/>
            <person name="Van Dorsselaer A."/>
            <person name="Weissenbach J."/>
            <person name="Medigue C."/>
            <person name="Le Paslier D."/>
        </authorList>
    </citation>
    <scope>NUCLEOTIDE SEQUENCE</scope>
</reference>
<evidence type="ECO:0000313" key="1">
    <source>
        <dbReference type="EMBL" id="CBH99816.1"/>
    </source>
</evidence>
<dbReference type="AlphaFoldDB" id="E6PY07"/>
<accession>E6PY07</accession>
<dbReference type="EMBL" id="CABN01000055">
    <property type="protein sequence ID" value="CBH99816.1"/>
    <property type="molecule type" value="Genomic_DNA"/>
</dbReference>
<comment type="caution">
    <text evidence="1">The sequence shown here is derived from an EMBL/GenBank/DDBJ whole genome shotgun (WGS) entry which is preliminary data.</text>
</comment>
<organism evidence="1">
    <name type="scientific">mine drainage metagenome</name>
    <dbReference type="NCBI Taxonomy" id="410659"/>
    <lineage>
        <taxon>unclassified sequences</taxon>
        <taxon>metagenomes</taxon>
        <taxon>ecological metagenomes</taxon>
    </lineage>
</organism>
<name>E6PY07_9ZZZZ</name>
<gene>
    <name evidence="1" type="ORF">CARN3_0772</name>
</gene>